<evidence type="ECO:0000256" key="1">
    <source>
        <dbReference type="SAM" id="SignalP"/>
    </source>
</evidence>
<name>A0ABN1UHZ5_9ACTN</name>
<dbReference type="Pfam" id="PF07883">
    <property type="entry name" value="Cupin_2"/>
    <property type="match status" value="1"/>
</dbReference>
<evidence type="ECO:0000259" key="2">
    <source>
        <dbReference type="Pfam" id="PF07883"/>
    </source>
</evidence>
<evidence type="ECO:0000313" key="4">
    <source>
        <dbReference type="Proteomes" id="UP001499979"/>
    </source>
</evidence>
<dbReference type="InterPro" id="IPR014710">
    <property type="entry name" value="RmlC-like_jellyroll"/>
</dbReference>
<dbReference type="Gene3D" id="2.60.120.10">
    <property type="entry name" value="Jelly Rolls"/>
    <property type="match status" value="1"/>
</dbReference>
<dbReference type="EMBL" id="BAAAJE010000016">
    <property type="protein sequence ID" value="GAA1151212.1"/>
    <property type="molecule type" value="Genomic_DNA"/>
</dbReference>
<comment type="caution">
    <text evidence="3">The sequence shown here is derived from an EMBL/GenBank/DDBJ whole genome shotgun (WGS) entry which is preliminary data.</text>
</comment>
<sequence>MKRFLLPAAGLSLVAAGFGAGLAVSATAADDAAPVTVTRQSLAEVKNPTGGHGRTLGLSKVVVMPGAELAPHHHPGSQLGYVAEGVLTYTVDTKRARLMKGPGDAATLVEVIKPGMTVKVRPGHWLVEEQGEIHHATNAGDVPVVIYLSTLLKNGEPAAIPDPPETVPPPRD</sequence>
<feature type="chain" id="PRO_5045036776" description="Cupin type-2 domain-containing protein" evidence="1">
    <location>
        <begin position="29"/>
        <end position="172"/>
    </location>
</feature>
<accession>A0ABN1UHZ5</accession>
<gene>
    <name evidence="3" type="ORF">GCM10009606_32210</name>
</gene>
<reference evidence="3 4" key="1">
    <citation type="journal article" date="2019" name="Int. J. Syst. Evol. Microbiol.">
        <title>The Global Catalogue of Microorganisms (GCM) 10K type strain sequencing project: providing services to taxonomists for standard genome sequencing and annotation.</title>
        <authorList>
            <consortium name="The Broad Institute Genomics Platform"/>
            <consortium name="The Broad Institute Genome Sequencing Center for Infectious Disease"/>
            <person name="Wu L."/>
            <person name="Ma J."/>
        </authorList>
    </citation>
    <scope>NUCLEOTIDE SEQUENCE [LARGE SCALE GENOMIC DNA]</scope>
    <source>
        <strain evidence="3 4">JCM 11813</strain>
    </source>
</reference>
<proteinExistence type="predicted"/>
<dbReference type="RefSeq" id="WP_343908608.1">
    <property type="nucleotide sequence ID" value="NZ_BAAAJE010000016.1"/>
</dbReference>
<keyword evidence="4" id="KW-1185">Reference proteome</keyword>
<protein>
    <recommendedName>
        <fullName evidence="2">Cupin type-2 domain-containing protein</fullName>
    </recommendedName>
</protein>
<dbReference type="Proteomes" id="UP001499979">
    <property type="component" value="Unassembled WGS sequence"/>
</dbReference>
<dbReference type="InterPro" id="IPR013096">
    <property type="entry name" value="Cupin_2"/>
</dbReference>
<evidence type="ECO:0000313" key="3">
    <source>
        <dbReference type="EMBL" id="GAA1151212.1"/>
    </source>
</evidence>
<feature type="domain" description="Cupin type-2" evidence="2">
    <location>
        <begin position="61"/>
        <end position="101"/>
    </location>
</feature>
<dbReference type="InterPro" id="IPR011051">
    <property type="entry name" value="RmlC_Cupin_sf"/>
</dbReference>
<organism evidence="3 4">
    <name type="scientific">Nocardioides aquiterrae</name>
    <dbReference type="NCBI Taxonomy" id="203799"/>
    <lineage>
        <taxon>Bacteria</taxon>
        <taxon>Bacillati</taxon>
        <taxon>Actinomycetota</taxon>
        <taxon>Actinomycetes</taxon>
        <taxon>Propionibacteriales</taxon>
        <taxon>Nocardioidaceae</taxon>
        <taxon>Nocardioides</taxon>
    </lineage>
</organism>
<keyword evidence="1" id="KW-0732">Signal</keyword>
<feature type="signal peptide" evidence="1">
    <location>
        <begin position="1"/>
        <end position="28"/>
    </location>
</feature>
<dbReference type="SUPFAM" id="SSF51182">
    <property type="entry name" value="RmlC-like cupins"/>
    <property type="match status" value="1"/>
</dbReference>